<organism evidence="4 5">
    <name type="scientific">Kineosporia babensis</name>
    <dbReference type="NCBI Taxonomy" id="499548"/>
    <lineage>
        <taxon>Bacteria</taxon>
        <taxon>Bacillati</taxon>
        <taxon>Actinomycetota</taxon>
        <taxon>Actinomycetes</taxon>
        <taxon>Kineosporiales</taxon>
        <taxon>Kineosporiaceae</taxon>
        <taxon>Kineosporia</taxon>
    </lineage>
</organism>
<dbReference type="AlphaFoldDB" id="A0A9X1N9U4"/>
<accession>A0A9X1N9U4</accession>
<name>A0A9X1N9U4_9ACTN</name>
<evidence type="ECO:0008006" key="6">
    <source>
        <dbReference type="Google" id="ProtNLM"/>
    </source>
</evidence>
<dbReference type="InterPro" id="IPR041916">
    <property type="entry name" value="Anti_sigma_zinc_sf"/>
</dbReference>
<sequence length="481" mass="51758">MPAHPEDELLADLAADVLPIDVARQVETHVMGCARCSQVLADAESVRAMLRQAPPEAMPREVLGRLEQAFTAVRQGQEPQPMPRRAQAGPMRRDSRAASGAHTGPQTQRPRSKPGPEQTQRPRQSTGQNAGPEQTSWPRPNQQSSRPEQETTQWPRPGQEQDPDQTQRPQQPVHSNPQRPAELDRSSQNSSSYRVRSFKRQEAEDAYPVDGPTALHPAVRDDNHDPELTQPVRKRRRVAPASEQQSALSQMTQQIRPVRDKGPAKLTRMDSTQTIRVRRQAMEEQKADVPSRWPKISPGIAAAALLVMALVGGVGAWQVLGGGAGGDSGEGASTAAGSADAAPMITSVQETGTKYQEDDLPAQIGQLVKQRNATLSTESGDASSSSSEGTLKAQEKDEAAAEGGAVADNQLLKDPEALQACLKAIDREGTQPVAVDLATYDNREAALIVLPGTSGGYDVWIVARTCQPGDDGTIDVVEVNS</sequence>
<comment type="caution">
    <text evidence="4">The sequence shown here is derived from an EMBL/GenBank/DDBJ whole genome shotgun (WGS) entry which is preliminary data.</text>
</comment>
<evidence type="ECO:0000256" key="3">
    <source>
        <dbReference type="SAM" id="MobiDB-lite"/>
    </source>
</evidence>
<keyword evidence="1" id="KW-0805">Transcription regulation</keyword>
<gene>
    <name evidence="4" type="ORF">LR394_03495</name>
</gene>
<feature type="compositionally biased region" description="Polar residues" evidence="3">
    <location>
        <begin position="117"/>
        <end position="154"/>
    </location>
</feature>
<evidence type="ECO:0000256" key="2">
    <source>
        <dbReference type="ARBA" id="ARBA00023163"/>
    </source>
</evidence>
<feature type="compositionally biased region" description="Low complexity" evidence="3">
    <location>
        <begin position="186"/>
        <end position="195"/>
    </location>
</feature>
<feature type="compositionally biased region" description="Basic and acidic residues" evidence="3">
    <location>
        <begin position="218"/>
        <end position="227"/>
    </location>
</feature>
<feature type="region of interest" description="Disordered" evidence="3">
    <location>
        <begin position="72"/>
        <end position="274"/>
    </location>
</feature>
<feature type="compositionally biased region" description="Polar residues" evidence="3">
    <location>
        <begin position="242"/>
        <end position="255"/>
    </location>
</feature>
<evidence type="ECO:0000313" key="4">
    <source>
        <dbReference type="EMBL" id="MCD5309944.1"/>
    </source>
</evidence>
<protein>
    <recommendedName>
        <fullName evidence="6">Zinc-finger domain-containing protein</fullName>
    </recommendedName>
</protein>
<proteinExistence type="predicted"/>
<dbReference type="Proteomes" id="UP001138997">
    <property type="component" value="Unassembled WGS sequence"/>
</dbReference>
<dbReference type="Gene3D" id="1.10.10.1320">
    <property type="entry name" value="Anti-sigma factor, zinc-finger domain"/>
    <property type="match status" value="1"/>
</dbReference>
<evidence type="ECO:0000256" key="1">
    <source>
        <dbReference type="ARBA" id="ARBA00023015"/>
    </source>
</evidence>
<feature type="compositionally biased region" description="Low complexity" evidence="3">
    <location>
        <begin position="376"/>
        <end position="392"/>
    </location>
</feature>
<evidence type="ECO:0000313" key="5">
    <source>
        <dbReference type="Proteomes" id="UP001138997"/>
    </source>
</evidence>
<dbReference type="EMBL" id="JAJOMB010000001">
    <property type="protein sequence ID" value="MCD5309944.1"/>
    <property type="molecule type" value="Genomic_DNA"/>
</dbReference>
<reference evidence="4" key="1">
    <citation type="submission" date="2021-11" db="EMBL/GenBank/DDBJ databases">
        <title>Streptomyces corallinus and Kineosporia corallina sp. nov., two new coral-derived marine actinobacteria.</title>
        <authorList>
            <person name="Buangrab K."/>
            <person name="Sutthacheep M."/>
            <person name="Yeemin T."/>
            <person name="Harunari E."/>
            <person name="Igarashi Y."/>
            <person name="Sripreechasak P."/>
            <person name="Kanchanasin P."/>
            <person name="Tanasupawat S."/>
            <person name="Phongsopitanun W."/>
        </authorList>
    </citation>
    <scope>NUCLEOTIDE SEQUENCE</scope>
    <source>
        <strain evidence="4">JCM 31032</strain>
    </source>
</reference>
<dbReference type="RefSeq" id="WP_231438857.1">
    <property type="nucleotide sequence ID" value="NZ_JAJOMB010000001.1"/>
</dbReference>
<feature type="region of interest" description="Disordered" evidence="3">
    <location>
        <begin position="373"/>
        <end position="405"/>
    </location>
</feature>
<keyword evidence="2" id="KW-0804">Transcription</keyword>
<keyword evidence="5" id="KW-1185">Reference proteome</keyword>